<protein>
    <submittedName>
        <fullName evidence="5">ABC transporter ATP-binding protein</fullName>
    </submittedName>
</protein>
<dbReference type="SMART" id="SM00382">
    <property type="entry name" value="AAA"/>
    <property type="match status" value="1"/>
</dbReference>
<evidence type="ECO:0000256" key="1">
    <source>
        <dbReference type="ARBA" id="ARBA00022448"/>
    </source>
</evidence>
<dbReference type="InterPro" id="IPR051782">
    <property type="entry name" value="ABC_Transporter_VariousFunc"/>
</dbReference>
<proteinExistence type="predicted"/>
<organism evidence="5 6">
    <name type="scientific">Adlercreutzia caecimuris</name>
    <dbReference type="NCBI Taxonomy" id="671266"/>
    <lineage>
        <taxon>Bacteria</taxon>
        <taxon>Bacillati</taxon>
        <taxon>Actinomycetota</taxon>
        <taxon>Coriobacteriia</taxon>
        <taxon>Eggerthellales</taxon>
        <taxon>Eggerthellaceae</taxon>
        <taxon>Adlercreutzia</taxon>
    </lineage>
</organism>
<evidence type="ECO:0000256" key="2">
    <source>
        <dbReference type="ARBA" id="ARBA00022741"/>
    </source>
</evidence>
<dbReference type="CDD" id="cd03230">
    <property type="entry name" value="ABC_DR_subfamily_A"/>
    <property type="match status" value="1"/>
</dbReference>
<feature type="domain" description="ABC transporter" evidence="4">
    <location>
        <begin position="2"/>
        <end position="233"/>
    </location>
</feature>
<accession>A0A4S4G1D5</accession>
<comment type="caution">
    <text evidence="5">The sequence shown here is derived from an EMBL/GenBank/DDBJ whole genome shotgun (WGS) entry which is preliminary data.</text>
</comment>
<dbReference type="PANTHER" id="PTHR42939:SF3">
    <property type="entry name" value="ABC TRANSPORTER ATP-BINDING COMPONENT"/>
    <property type="match status" value="1"/>
</dbReference>
<dbReference type="InterPro" id="IPR003439">
    <property type="entry name" value="ABC_transporter-like_ATP-bd"/>
</dbReference>
<dbReference type="PROSITE" id="PS50893">
    <property type="entry name" value="ABC_TRANSPORTER_2"/>
    <property type="match status" value="1"/>
</dbReference>
<evidence type="ECO:0000313" key="6">
    <source>
        <dbReference type="Proteomes" id="UP000308978"/>
    </source>
</evidence>
<dbReference type="GO" id="GO:0005524">
    <property type="term" value="F:ATP binding"/>
    <property type="evidence" value="ECO:0007669"/>
    <property type="project" value="UniProtKB-KW"/>
</dbReference>
<keyword evidence="3 5" id="KW-0067">ATP-binding</keyword>
<dbReference type="Proteomes" id="UP000308978">
    <property type="component" value="Unassembled WGS sequence"/>
</dbReference>
<dbReference type="InterPro" id="IPR027417">
    <property type="entry name" value="P-loop_NTPase"/>
</dbReference>
<reference evidence="5 6" key="1">
    <citation type="submission" date="2019-04" db="EMBL/GenBank/DDBJ databases">
        <title>Microbes associate with the intestines of laboratory mice.</title>
        <authorList>
            <person name="Navarre W."/>
            <person name="Wong E."/>
            <person name="Huang K.C."/>
            <person name="Tropini C."/>
            <person name="Ng K."/>
            <person name="Yu B."/>
        </authorList>
    </citation>
    <scope>NUCLEOTIDE SEQUENCE [LARGE SCALE GENOMIC DNA]</scope>
    <source>
        <strain evidence="5 6">NM80_B27</strain>
    </source>
</reference>
<dbReference type="GO" id="GO:0016887">
    <property type="term" value="F:ATP hydrolysis activity"/>
    <property type="evidence" value="ECO:0007669"/>
    <property type="project" value="InterPro"/>
</dbReference>
<dbReference type="InterPro" id="IPR003593">
    <property type="entry name" value="AAA+_ATPase"/>
</dbReference>
<sequence length="294" mass="31059">MTNLIDIENLGKRYDDFALAGVNLAVEPGCVVGFIGSNGAGKTTTLKAALGLIAPDEGTVRLFGQAVTPGSSALDDLKSRIGVVLDTCAFPSTCRVGDAGLIGRAAYATWDASHFSRLLSTFGLSPKKKVSELSRGMGMKLTLAFALAHHPELLVLDEATAGLDPIARDEVLDILRDFVAEGDRGILMSTHITSDLEKIADEIVCVDNGAIVFTSPKDVITDEAGVARCRAAEVETLLASGVVAPGAAHVMRHDYGTDVLVPDRFAVARAFPDLVVDKATIEDYMTLTLKGESR</sequence>
<keyword evidence="2" id="KW-0547">Nucleotide-binding</keyword>
<evidence type="ECO:0000256" key="3">
    <source>
        <dbReference type="ARBA" id="ARBA00022840"/>
    </source>
</evidence>
<evidence type="ECO:0000259" key="4">
    <source>
        <dbReference type="PROSITE" id="PS50893"/>
    </source>
</evidence>
<dbReference type="AlphaFoldDB" id="A0A4S4G1D5"/>
<keyword evidence="1" id="KW-0813">Transport</keyword>
<dbReference type="SUPFAM" id="SSF52540">
    <property type="entry name" value="P-loop containing nucleoside triphosphate hydrolases"/>
    <property type="match status" value="1"/>
</dbReference>
<dbReference type="RefSeq" id="WP_016309603.1">
    <property type="nucleotide sequence ID" value="NZ_CAJTBT010000005.1"/>
</dbReference>
<gene>
    <name evidence="5" type="ORF">E5986_05935</name>
</gene>
<dbReference type="EMBL" id="SSTJ01000006">
    <property type="protein sequence ID" value="THG37300.1"/>
    <property type="molecule type" value="Genomic_DNA"/>
</dbReference>
<dbReference type="Pfam" id="PF00005">
    <property type="entry name" value="ABC_tran"/>
    <property type="match status" value="1"/>
</dbReference>
<dbReference type="GeneID" id="82190901"/>
<dbReference type="Gene3D" id="3.40.50.300">
    <property type="entry name" value="P-loop containing nucleotide triphosphate hydrolases"/>
    <property type="match status" value="1"/>
</dbReference>
<evidence type="ECO:0000313" key="5">
    <source>
        <dbReference type="EMBL" id="THG37300.1"/>
    </source>
</evidence>
<dbReference type="PANTHER" id="PTHR42939">
    <property type="entry name" value="ABC TRANSPORTER ATP-BINDING PROTEIN ALBC-RELATED"/>
    <property type="match status" value="1"/>
</dbReference>
<name>A0A4S4G1D5_9ACTN</name>